<evidence type="ECO:0000256" key="4">
    <source>
        <dbReference type="RuleBase" id="RU003660"/>
    </source>
</evidence>
<evidence type="ECO:0000256" key="1">
    <source>
        <dbReference type="ARBA" id="ARBA00006471"/>
    </source>
</evidence>
<dbReference type="InterPro" id="IPR047863">
    <property type="entry name" value="Ribosomal_uS8_CS"/>
</dbReference>
<organism evidence="5">
    <name type="scientific">Spumella sp. Baekdong012001B8</name>
    <dbReference type="NCBI Taxonomy" id="2782410"/>
    <lineage>
        <taxon>Eukaryota</taxon>
        <taxon>Sar</taxon>
        <taxon>Stramenopiles</taxon>
        <taxon>Ochrophyta</taxon>
        <taxon>Chrysophyceae</taxon>
        <taxon>Chromulinales</taxon>
        <taxon>Chromulinaceae</taxon>
        <taxon>Spumella</taxon>
    </lineage>
</organism>
<dbReference type="InterPro" id="IPR035987">
    <property type="entry name" value="Ribosomal_uS8_sf"/>
</dbReference>
<dbReference type="SUPFAM" id="SSF56047">
    <property type="entry name" value="Ribosomal protein S8"/>
    <property type="match status" value="1"/>
</dbReference>
<dbReference type="Gene3D" id="3.30.1370.30">
    <property type="match status" value="1"/>
</dbReference>
<name>A0A7S6TB94_9STRA</name>
<proteinExistence type="inferred from homology"/>
<geneLocation type="plastid" evidence="5"/>
<keyword evidence="2 4" id="KW-0689">Ribosomal protein</keyword>
<reference evidence="5" key="1">
    <citation type="journal article" date="2020" name="Front. Plant Sci.">
        <title>Comparative Plastid Genomics of Non-Photosynthetic Chrysophytes: Genome Reduction and Compaction.</title>
        <authorList>
            <person name="Kim J.I."/>
            <person name="Jeong M."/>
            <person name="Archibald J.M."/>
            <person name="Shin W."/>
        </authorList>
    </citation>
    <scope>NUCLEOTIDE SEQUENCE</scope>
    <source>
        <strain evidence="5">Baekdong012001B8</strain>
    </source>
</reference>
<evidence type="ECO:0000313" key="5">
    <source>
        <dbReference type="EMBL" id="QOU10712.1"/>
    </source>
</evidence>
<dbReference type="PROSITE" id="PS00053">
    <property type="entry name" value="RIBOSOMAL_S8"/>
    <property type="match status" value="1"/>
</dbReference>
<dbReference type="PANTHER" id="PTHR11758">
    <property type="entry name" value="40S RIBOSOMAL PROTEIN S15A"/>
    <property type="match status" value="1"/>
</dbReference>
<dbReference type="GO" id="GO:1990904">
    <property type="term" value="C:ribonucleoprotein complex"/>
    <property type="evidence" value="ECO:0007669"/>
    <property type="project" value="UniProtKB-KW"/>
</dbReference>
<dbReference type="GO" id="GO:0005840">
    <property type="term" value="C:ribosome"/>
    <property type="evidence" value="ECO:0007669"/>
    <property type="project" value="UniProtKB-KW"/>
</dbReference>
<dbReference type="Gene3D" id="3.30.1490.10">
    <property type="match status" value="1"/>
</dbReference>
<dbReference type="AlphaFoldDB" id="A0A7S6TB94"/>
<dbReference type="GO" id="GO:0006412">
    <property type="term" value="P:translation"/>
    <property type="evidence" value="ECO:0007669"/>
    <property type="project" value="InterPro"/>
</dbReference>
<dbReference type="Pfam" id="PF00410">
    <property type="entry name" value="Ribosomal_S8"/>
    <property type="match status" value="1"/>
</dbReference>
<dbReference type="EMBL" id="MN935479">
    <property type="protein sequence ID" value="QOU10712.1"/>
    <property type="molecule type" value="Genomic_DNA"/>
</dbReference>
<evidence type="ECO:0000256" key="3">
    <source>
        <dbReference type="ARBA" id="ARBA00023274"/>
    </source>
</evidence>
<sequence>MTNELIADMLTRLRNASCARHAFVLVPCNTQNAAILETLMLEGYIASYEIQSSLACSKWIKVFLRYKGWWIKKPFFSILNRVSKSGQRVFSGYTHFNKKIASLKYGQGLAVISTSSGIVSHLKAISLKKGGEILCYIE</sequence>
<dbReference type="GO" id="GO:0005737">
    <property type="term" value="C:cytoplasm"/>
    <property type="evidence" value="ECO:0007669"/>
    <property type="project" value="UniProtKB-ARBA"/>
</dbReference>
<dbReference type="InterPro" id="IPR000630">
    <property type="entry name" value="Ribosomal_uS8"/>
</dbReference>
<keyword evidence="5" id="KW-0934">Plastid</keyword>
<dbReference type="FunFam" id="3.30.1490.10:FF:000001">
    <property type="entry name" value="30S ribosomal protein S8"/>
    <property type="match status" value="1"/>
</dbReference>
<keyword evidence="3 4" id="KW-0687">Ribonucleoprotein</keyword>
<accession>A0A7S6TB94</accession>
<evidence type="ECO:0000256" key="2">
    <source>
        <dbReference type="ARBA" id="ARBA00022980"/>
    </source>
</evidence>
<dbReference type="GO" id="GO:0003735">
    <property type="term" value="F:structural constituent of ribosome"/>
    <property type="evidence" value="ECO:0007669"/>
    <property type="project" value="InterPro"/>
</dbReference>
<protein>
    <submittedName>
        <fullName evidence="5">Ribosomal protein S8</fullName>
    </submittedName>
</protein>
<gene>
    <name evidence="5" type="primary">rps8</name>
    <name evidence="5" type="ORF">SpumellaPt_p014</name>
</gene>
<comment type="similarity">
    <text evidence="1 4">Belongs to the universal ribosomal protein uS8 family.</text>
</comment>